<dbReference type="SUPFAM" id="SSF82861">
    <property type="entry name" value="Mechanosensitive channel protein MscS (YggB), transmembrane region"/>
    <property type="match status" value="1"/>
</dbReference>
<dbReference type="GO" id="GO:0016020">
    <property type="term" value="C:membrane"/>
    <property type="evidence" value="ECO:0007669"/>
    <property type="project" value="InterPro"/>
</dbReference>
<reference evidence="3 4" key="2">
    <citation type="journal article" date="2016" name="Genome Announc.">
        <title>Draft Genome Sequence of Zhouia amylolytica AD3, Isolated from Tidal Flat Sediment.</title>
        <authorList>
            <person name="Jia B."/>
            <person name="Jin H.M."/>
            <person name="Lee H.J."/>
            <person name="Jeon C.O."/>
        </authorList>
    </citation>
    <scope>NUCLEOTIDE SEQUENCE [LARGE SCALE GENOMIC DNA]</scope>
    <source>
        <strain evidence="3 4">AD3</strain>
    </source>
</reference>
<keyword evidence="1" id="KW-1133">Transmembrane helix</keyword>
<evidence type="ECO:0000259" key="2">
    <source>
        <dbReference type="Pfam" id="PF00924"/>
    </source>
</evidence>
<accession>W2URQ4</accession>
<keyword evidence="1" id="KW-0812">Transmembrane</keyword>
<dbReference type="eggNOG" id="COG3264">
    <property type="taxonomic scope" value="Bacteria"/>
</dbReference>
<dbReference type="InterPro" id="IPR006685">
    <property type="entry name" value="MscS_channel_2nd"/>
</dbReference>
<keyword evidence="1" id="KW-0472">Membrane</keyword>
<evidence type="ECO:0000256" key="1">
    <source>
        <dbReference type="SAM" id="Phobius"/>
    </source>
</evidence>
<feature type="transmembrane region" description="Helical" evidence="1">
    <location>
        <begin position="26"/>
        <end position="44"/>
    </location>
</feature>
<evidence type="ECO:0000313" key="4">
    <source>
        <dbReference type="Proteomes" id="UP000018850"/>
    </source>
</evidence>
<evidence type="ECO:0000313" key="3">
    <source>
        <dbReference type="EMBL" id="ETN96634.1"/>
    </source>
</evidence>
<proteinExistence type="predicted"/>
<dbReference type="InterPro" id="IPR045275">
    <property type="entry name" value="MscS_archaea/bacteria_type"/>
</dbReference>
<feature type="domain" description="Mechanosensitive ion channel MscS" evidence="2">
    <location>
        <begin position="112"/>
        <end position="142"/>
    </location>
</feature>
<reference evidence="4" key="1">
    <citation type="submission" date="2013-11" db="EMBL/GenBank/DDBJ databases">
        <title>Draft genome sequence from a member of Zhouia, isolated tidal flat.</title>
        <authorList>
            <person name="Jin H."/>
            <person name="Jeon C.O."/>
        </authorList>
    </citation>
    <scope>NUCLEOTIDE SEQUENCE [LARGE SCALE GENOMIC DNA]</scope>
    <source>
        <strain evidence="4">AD3</strain>
    </source>
</reference>
<organism evidence="3 4">
    <name type="scientific">Zhouia amylolytica AD3</name>
    <dbReference type="NCBI Taxonomy" id="1286632"/>
    <lineage>
        <taxon>Bacteria</taxon>
        <taxon>Pseudomonadati</taxon>
        <taxon>Bacteroidota</taxon>
        <taxon>Flavobacteriia</taxon>
        <taxon>Flavobacteriales</taxon>
        <taxon>Flavobacteriaceae</taxon>
        <taxon>Zhouia</taxon>
    </lineage>
</organism>
<dbReference type="RefSeq" id="WP_051413324.1">
    <property type="nucleotide sequence ID" value="NZ_AYXY01000001.1"/>
</dbReference>
<comment type="caution">
    <text evidence="3">The sequence shown here is derived from an EMBL/GenBank/DDBJ whole genome shotgun (WGS) entry which is preliminary data.</text>
</comment>
<name>W2URQ4_9FLAO</name>
<dbReference type="PANTHER" id="PTHR30221">
    <property type="entry name" value="SMALL-CONDUCTANCE MECHANOSENSITIVE CHANNEL"/>
    <property type="match status" value="1"/>
</dbReference>
<dbReference type="PANTHER" id="PTHR30221:SF1">
    <property type="entry name" value="SMALL-CONDUCTANCE MECHANOSENSITIVE CHANNEL"/>
    <property type="match status" value="1"/>
</dbReference>
<dbReference type="GO" id="GO:0008381">
    <property type="term" value="F:mechanosensitive monoatomic ion channel activity"/>
    <property type="evidence" value="ECO:0007669"/>
    <property type="project" value="InterPro"/>
</dbReference>
<gene>
    <name evidence="3" type="ORF">P278_00600</name>
</gene>
<protein>
    <recommendedName>
        <fullName evidence="2">Mechanosensitive ion channel MscS domain-containing protein</fullName>
    </recommendedName>
</protein>
<sequence length="195" mass="22480">MERIIKSINNVWIEFQNSVIDHIPKLILAILVILIFALIANTIKNLCLRVYKKVFKNHYLNIERILASTFYVLFFALGIFLALNILGLEKPLEKLLAGAGIVSIVAGFAFKDIASNVFSGLLVDLQRPYNIGDWVEIDGNYGDGCRHQLAYHQGKNRARARGFYSQSDYLQWHLYKLFNMGEATNHFKKWCVLWR</sequence>
<dbReference type="STRING" id="376730.SAMN04487906_2152"/>
<feature type="transmembrane region" description="Helical" evidence="1">
    <location>
        <begin position="65"/>
        <end position="86"/>
    </location>
</feature>
<dbReference type="InterPro" id="IPR011014">
    <property type="entry name" value="MscS_channel_TM-2"/>
</dbReference>
<keyword evidence="4" id="KW-1185">Reference proteome</keyword>
<dbReference type="Gene3D" id="1.10.287.1260">
    <property type="match status" value="1"/>
</dbReference>
<dbReference type="Pfam" id="PF00924">
    <property type="entry name" value="MS_channel_2nd"/>
    <property type="match status" value="1"/>
</dbReference>
<dbReference type="Proteomes" id="UP000018850">
    <property type="component" value="Unassembled WGS sequence"/>
</dbReference>
<dbReference type="EMBL" id="AYXY01000001">
    <property type="protein sequence ID" value="ETN96634.1"/>
    <property type="molecule type" value="Genomic_DNA"/>
</dbReference>
<dbReference type="AlphaFoldDB" id="W2URQ4"/>